<evidence type="ECO:0000256" key="7">
    <source>
        <dbReference type="ARBA" id="ARBA00022741"/>
    </source>
</evidence>
<feature type="transmembrane region" description="Helical" evidence="13">
    <location>
        <begin position="135"/>
        <end position="154"/>
    </location>
</feature>
<feature type="domain" description="ABC transmembrane type-1" evidence="15">
    <location>
        <begin position="20"/>
        <end position="303"/>
    </location>
</feature>
<evidence type="ECO:0000256" key="3">
    <source>
        <dbReference type="ARBA" id="ARBA00012191"/>
    </source>
</evidence>
<dbReference type="GO" id="GO:0005524">
    <property type="term" value="F:ATP binding"/>
    <property type="evidence" value="ECO:0007669"/>
    <property type="project" value="UniProtKB-KW"/>
</dbReference>
<keyword evidence="4" id="KW-0813">Transport</keyword>
<feature type="transmembrane region" description="Helical" evidence="13">
    <location>
        <begin position="280"/>
        <end position="301"/>
    </location>
</feature>
<dbReference type="PANTHER" id="PTHR24221">
    <property type="entry name" value="ATP-BINDING CASSETTE SUB-FAMILY B"/>
    <property type="match status" value="1"/>
</dbReference>
<dbReference type="AlphaFoldDB" id="A0A8H9TFK7"/>
<keyword evidence="10 13" id="KW-0472">Membrane</keyword>
<evidence type="ECO:0000256" key="2">
    <source>
        <dbReference type="ARBA" id="ARBA00006526"/>
    </source>
</evidence>
<dbReference type="FunFam" id="1.20.1560.10:FF:000011">
    <property type="entry name" value="Multidrug ABC transporter ATP-binding protein"/>
    <property type="match status" value="1"/>
</dbReference>
<dbReference type="EC" id="7.6.2.2" evidence="3"/>
<dbReference type="RefSeq" id="WP_045590630.1">
    <property type="nucleotide sequence ID" value="NZ_CP035784.1"/>
</dbReference>
<evidence type="ECO:0000256" key="12">
    <source>
        <dbReference type="ARBA" id="ARBA00074518"/>
    </source>
</evidence>
<evidence type="ECO:0000256" key="8">
    <source>
        <dbReference type="ARBA" id="ARBA00022840"/>
    </source>
</evidence>
<dbReference type="Pfam" id="PF00664">
    <property type="entry name" value="ABC_membrane"/>
    <property type="match status" value="1"/>
</dbReference>
<dbReference type="Pfam" id="PF00005">
    <property type="entry name" value="ABC_tran"/>
    <property type="match status" value="1"/>
</dbReference>
<reference evidence="16" key="1">
    <citation type="journal article" date="2018" name="Genome Biol.">
        <title>SKESA: strategic k-mer extension for scrupulous assemblies.</title>
        <authorList>
            <person name="Souvorov A."/>
            <person name="Agarwala R."/>
            <person name="Lipman D.J."/>
        </authorList>
    </citation>
    <scope>NUCLEOTIDE SEQUENCE</scope>
    <source>
        <strain evidence="16">BCW_3452</strain>
    </source>
</reference>
<dbReference type="InterPro" id="IPR039421">
    <property type="entry name" value="Type_1_exporter"/>
</dbReference>
<dbReference type="EMBL" id="DACRBY010000016">
    <property type="protein sequence ID" value="HAS8540881.1"/>
    <property type="molecule type" value="Genomic_DNA"/>
</dbReference>
<feature type="domain" description="ABC transporter" evidence="14">
    <location>
        <begin position="337"/>
        <end position="570"/>
    </location>
</feature>
<dbReference type="Gene3D" id="1.20.1560.10">
    <property type="entry name" value="ABC transporter type 1, transmembrane domain"/>
    <property type="match status" value="1"/>
</dbReference>
<evidence type="ECO:0000256" key="11">
    <source>
        <dbReference type="ARBA" id="ARBA00034018"/>
    </source>
</evidence>
<dbReference type="Gene3D" id="3.40.50.300">
    <property type="entry name" value="P-loop containing nucleotide triphosphate hydrolases"/>
    <property type="match status" value="1"/>
</dbReference>
<protein>
    <recommendedName>
        <fullName evidence="12">Multidrug resistance-like ATP-binding protein MdlA</fullName>
        <ecNumber evidence="3">7.6.2.2</ecNumber>
    </recommendedName>
</protein>
<feature type="transmembrane region" description="Helical" evidence="13">
    <location>
        <begin position="160"/>
        <end position="179"/>
    </location>
</feature>
<dbReference type="PROSITE" id="PS50929">
    <property type="entry name" value="ABC_TM1F"/>
    <property type="match status" value="1"/>
</dbReference>
<dbReference type="InterPro" id="IPR003439">
    <property type="entry name" value="ABC_transporter-like_ATP-bd"/>
</dbReference>
<dbReference type="Proteomes" id="UP000863257">
    <property type="component" value="Unassembled WGS sequence"/>
</dbReference>
<comment type="subcellular location">
    <subcellularLocation>
        <location evidence="1">Cell membrane</location>
        <topology evidence="1">Multi-pass membrane protein</topology>
    </subcellularLocation>
</comment>
<feature type="transmembrane region" description="Helical" evidence="13">
    <location>
        <begin position="247"/>
        <end position="268"/>
    </location>
</feature>
<reference evidence="16" key="2">
    <citation type="submission" date="2019-01" db="EMBL/GenBank/DDBJ databases">
        <authorList>
            <consortium name="NCBI Pathogen Detection Project"/>
        </authorList>
    </citation>
    <scope>NUCLEOTIDE SEQUENCE</scope>
    <source>
        <strain evidence="16">BCW_3452</strain>
    </source>
</reference>
<keyword evidence="8 16" id="KW-0067">ATP-binding</keyword>
<dbReference type="CDD" id="cd18541">
    <property type="entry name" value="ABC_6TM_TmrB_like"/>
    <property type="match status" value="1"/>
</dbReference>
<evidence type="ECO:0000256" key="1">
    <source>
        <dbReference type="ARBA" id="ARBA00004651"/>
    </source>
</evidence>
<dbReference type="GO" id="GO:0008559">
    <property type="term" value="F:ABC-type xenobiotic transporter activity"/>
    <property type="evidence" value="ECO:0007669"/>
    <property type="project" value="UniProtKB-EC"/>
</dbReference>
<sequence>MKIFWNLRWFFKLRWKHYCGSILLFMLISAMQLVTPKAVGHIVDGIVANTMSTTEMLQWFAGLTLIMFAIYGCRVLWRVWLFGASIELGSILRNRLYHHLSKQPPRFFERYKTGDLMARGTNDVKNVVVTAGEGVLTAADSLITGIAVLIIMVTQISWKLTVMALLPMPFLAITIFYIVRILHQRFRIAQEAFSELSDLTQESLNGVRMLRAFGLEEQEQKRFEQMVDETGNKNIAVARVDARFDPAIQLSIGLSFFLSISVGAYLVHQKAITLGDLTAFTMYLGLMIWPMLAFAFLFNILERGSAAWNRLEEIFQQEPEIKSGDLPLTKNAQSLAIEIDNYHWNADLPAALSQCHITLQPGAMLGIAGPVGSGKSTLIALLLRQQELKQGDIRYGDISLKQANLEQWREKFAVVSQTPFLFSCSIYDNIALGKPDASQQEVHQAAKFACIHDDILKFPDGYDTEVGEKGITLSGGQKQRIAIARAMLLNAEILILDDALSAVDGRTEHEILRNLEQFYRHQSLIVIAHRLTALEQANEIVVLNHGHIAERGDHASLIGAQGWYAEMYQYQQLEQAMEEANS</sequence>
<dbReference type="SMART" id="SM00382">
    <property type="entry name" value="AAA"/>
    <property type="match status" value="1"/>
</dbReference>
<dbReference type="InterPro" id="IPR011527">
    <property type="entry name" value="ABC1_TM_dom"/>
</dbReference>
<dbReference type="SUPFAM" id="SSF52540">
    <property type="entry name" value="P-loop containing nucleoside triphosphate hydrolases"/>
    <property type="match status" value="1"/>
</dbReference>
<comment type="caution">
    <text evidence="16">The sequence shown here is derived from an EMBL/GenBank/DDBJ whole genome shotgun (WGS) entry which is preliminary data.</text>
</comment>
<dbReference type="InterPro" id="IPR017871">
    <property type="entry name" value="ABC_transporter-like_CS"/>
</dbReference>
<dbReference type="InterPro" id="IPR027417">
    <property type="entry name" value="P-loop_NTPase"/>
</dbReference>
<organism evidence="16">
    <name type="scientific">Vibrio vulnificus</name>
    <dbReference type="NCBI Taxonomy" id="672"/>
    <lineage>
        <taxon>Bacteria</taxon>
        <taxon>Pseudomonadati</taxon>
        <taxon>Pseudomonadota</taxon>
        <taxon>Gammaproteobacteria</taxon>
        <taxon>Vibrionales</taxon>
        <taxon>Vibrionaceae</taxon>
        <taxon>Vibrio</taxon>
    </lineage>
</organism>
<dbReference type="GO" id="GO:0005886">
    <property type="term" value="C:plasma membrane"/>
    <property type="evidence" value="ECO:0007669"/>
    <property type="project" value="UniProtKB-SubCell"/>
</dbReference>
<evidence type="ECO:0000256" key="10">
    <source>
        <dbReference type="ARBA" id="ARBA00023136"/>
    </source>
</evidence>
<evidence type="ECO:0000256" key="4">
    <source>
        <dbReference type="ARBA" id="ARBA00022448"/>
    </source>
</evidence>
<evidence type="ECO:0000256" key="5">
    <source>
        <dbReference type="ARBA" id="ARBA00022475"/>
    </source>
</evidence>
<dbReference type="GO" id="GO:0016887">
    <property type="term" value="F:ATP hydrolysis activity"/>
    <property type="evidence" value="ECO:0007669"/>
    <property type="project" value="InterPro"/>
</dbReference>
<evidence type="ECO:0000256" key="9">
    <source>
        <dbReference type="ARBA" id="ARBA00022989"/>
    </source>
</evidence>
<proteinExistence type="inferred from homology"/>
<keyword evidence="6 13" id="KW-0812">Transmembrane</keyword>
<evidence type="ECO:0000259" key="15">
    <source>
        <dbReference type="PROSITE" id="PS50929"/>
    </source>
</evidence>
<dbReference type="InterPro" id="IPR003593">
    <property type="entry name" value="AAA+_ATPase"/>
</dbReference>
<keyword evidence="9 13" id="KW-1133">Transmembrane helix</keyword>
<feature type="transmembrane region" description="Helical" evidence="13">
    <location>
        <begin position="56"/>
        <end position="77"/>
    </location>
</feature>
<evidence type="ECO:0000256" key="13">
    <source>
        <dbReference type="SAM" id="Phobius"/>
    </source>
</evidence>
<evidence type="ECO:0000313" key="16">
    <source>
        <dbReference type="EMBL" id="HAS8540881.1"/>
    </source>
</evidence>
<dbReference type="PROSITE" id="PS50893">
    <property type="entry name" value="ABC_TRANSPORTER_2"/>
    <property type="match status" value="1"/>
</dbReference>
<gene>
    <name evidence="16" type="ORF">I7730_13915</name>
</gene>
<accession>A0A8H9TFK7</accession>
<evidence type="ECO:0000259" key="14">
    <source>
        <dbReference type="PROSITE" id="PS50893"/>
    </source>
</evidence>
<keyword evidence="7" id="KW-0547">Nucleotide-binding</keyword>
<dbReference type="PROSITE" id="PS00211">
    <property type="entry name" value="ABC_TRANSPORTER_1"/>
    <property type="match status" value="1"/>
</dbReference>
<comment type="catalytic activity">
    <reaction evidence="11">
        <text>ATP + H2O + xenobioticSide 1 = ADP + phosphate + xenobioticSide 2.</text>
        <dbReference type="EC" id="7.6.2.2"/>
    </reaction>
</comment>
<dbReference type="FunFam" id="3.40.50.300:FF:000221">
    <property type="entry name" value="Multidrug ABC transporter ATP-binding protein"/>
    <property type="match status" value="1"/>
</dbReference>
<dbReference type="PANTHER" id="PTHR24221:SF300">
    <property type="entry name" value="MULTIDRUG RESISTANCE-LIKE ATP-BINDING PROTEIN MDLA"/>
    <property type="match status" value="1"/>
</dbReference>
<evidence type="ECO:0000256" key="6">
    <source>
        <dbReference type="ARBA" id="ARBA00022692"/>
    </source>
</evidence>
<keyword evidence="5" id="KW-1003">Cell membrane</keyword>
<dbReference type="InterPro" id="IPR036640">
    <property type="entry name" value="ABC1_TM_sf"/>
</dbReference>
<dbReference type="SUPFAM" id="SSF90123">
    <property type="entry name" value="ABC transporter transmembrane region"/>
    <property type="match status" value="1"/>
</dbReference>
<name>A0A8H9TFK7_VIBVL</name>
<comment type="similarity">
    <text evidence="2">Belongs to the ABC transporter superfamily. Drug exporter-2 (TC 3.A.1.117) family.</text>
</comment>